<protein>
    <submittedName>
        <fullName evidence="2">CRISPR/Cas system-associated endonuclease/helicase Cas3</fullName>
    </submittedName>
</protein>
<keyword evidence="3" id="KW-1185">Reference proteome</keyword>
<comment type="caution">
    <text evidence="2">The sequence shown here is derived from an EMBL/GenBank/DDBJ whole genome shotgun (WGS) entry which is preliminary data.</text>
</comment>
<dbReference type="Proteomes" id="UP001549162">
    <property type="component" value="Unassembled WGS sequence"/>
</dbReference>
<evidence type="ECO:0000259" key="1">
    <source>
        <dbReference type="SMART" id="SM00487"/>
    </source>
</evidence>
<dbReference type="InterPro" id="IPR014001">
    <property type="entry name" value="Helicase_ATP-bd"/>
</dbReference>
<accession>A0ABV2JCX3</accession>
<evidence type="ECO:0000313" key="3">
    <source>
        <dbReference type="Proteomes" id="UP001549162"/>
    </source>
</evidence>
<keyword evidence="2" id="KW-0540">Nuclease</keyword>
<name>A0ABV2JCX3_9FIRM</name>
<dbReference type="RefSeq" id="WP_354368265.1">
    <property type="nucleotide sequence ID" value="NZ_JBEPMA010000006.1"/>
</dbReference>
<dbReference type="CDD" id="cd17930">
    <property type="entry name" value="DEXHc_cas3"/>
    <property type="match status" value="1"/>
</dbReference>
<proteinExistence type="predicted"/>
<evidence type="ECO:0000313" key="2">
    <source>
        <dbReference type="EMBL" id="MET3617634.1"/>
    </source>
</evidence>
<sequence length="424" mass="49100">MIFLDWTQKNDNEYINTLYDKFFCNSKGDYNYAEEVLSFVESLEKEVIEKRKITLQECFLRAYKEYDLVISNFQGEKINNEQIYFYRFMMVRLLLSIIKTADVTDTINATQEIIVKDKNVISGKELLNSIEETYKKFGKPTEEINKIKTNISQVVKNRGLENGPGIYKLDIPTGSGKTLASSRYAAAAISTGKFERLIYVTAFLSVLEQNAQELKNVFGEENVLEHHSNVVDDNENYDENYEDTIEFKNKEYLMKTWNERIVATTMVQFFNSLIKGKSANLRRFASLINSVIIVDEVQSLPIETTYIFNLIANFLVKVMGANLVLCTATQPTFDNKNIEYKIDYGGLKGEEPKLYEMTKNDYKVFERNKVNLLKEDSATVYDIVEELQGNKDKSRLVIVNTKKVAKDIFEKVRGSNKYCFYLIY</sequence>
<reference evidence="2 3" key="1">
    <citation type="submission" date="2024-06" db="EMBL/GenBank/DDBJ databases">
        <title>Genomic Encyclopedia of Type Strains, Phase IV (KMG-IV): sequencing the most valuable type-strain genomes for metagenomic binning, comparative biology and taxonomic classification.</title>
        <authorList>
            <person name="Goeker M."/>
        </authorList>
    </citation>
    <scope>NUCLEOTIDE SEQUENCE [LARGE SCALE GENOMIC DNA]</scope>
    <source>
        <strain evidence="2 3">DSM 21460</strain>
    </source>
</reference>
<dbReference type="SMART" id="SM00487">
    <property type="entry name" value="DEXDc"/>
    <property type="match status" value="1"/>
</dbReference>
<gene>
    <name evidence="2" type="ORF">ABID14_001268</name>
</gene>
<dbReference type="InterPro" id="IPR006935">
    <property type="entry name" value="Helicase/UvrB_N"/>
</dbReference>
<keyword evidence="2" id="KW-0255">Endonuclease</keyword>
<dbReference type="Pfam" id="PF04851">
    <property type="entry name" value="ResIII"/>
    <property type="match status" value="1"/>
</dbReference>
<keyword evidence="2" id="KW-0378">Hydrolase</keyword>
<organism evidence="2 3">
    <name type="scientific">Peptoniphilus olsenii</name>
    <dbReference type="NCBI Taxonomy" id="411570"/>
    <lineage>
        <taxon>Bacteria</taxon>
        <taxon>Bacillati</taxon>
        <taxon>Bacillota</taxon>
        <taxon>Tissierellia</taxon>
        <taxon>Tissierellales</taxon>
        <taxon>Peptoniphilaceae</taxon>
        <taxon>Peptoniphilus</taxon>
    </lineage>
</organism>
<feature type="domain" description="Helicase ATP-binding" evidence="1">
    <location>
        <begin position="140"/>
        <end position="365"/>
    </location>
</feature>
<dbReference type="InterPro" id="IPR027417">
    <property type="entry name" value="P-loop_NTPase"/>
</dbReference>
<dbReference type="SUPFAM" id="SSF52540">
    <property type="entry name" value="P-loop containing nucleoside triphosphate hydrolases"/>
    <property type="match status" value="1"/>
</dbReference>
<dbReference type="Gene3D" id="3.40.50.300">
    <property type="entry name" value="P-loop containing nucleotide triphosphate hydrolases"/>
    <property type="match status" value="1"/>
</dbReference>
<dbReference type="EMBL" id="JBEPMA010000006">
    <property type="protein sequence ID" value="MET3617634.1"/>
    <property type="molecule type" value="Genomic_DNA"/>
</dbReference>
<dbReference type="GO" id="GO:0004519">
    <property type="term" value="F:endonuclease activity"/>
    <property type="evidence" value="ECO:0007669"/>
    <property type="project" value="UniProtKB-KW"/>
</dbReference>